<organism evidence="1 2">
    <name type="scientific">Sphaerodactylus townsendi</name>
    <dbReference type="NCBI Taxonomy" id="933632"/>
    <lineage>
        <taxon>Eukaryota</taxon>
        <taxon>Metazoa</taxon>
        <taxon>Chordata</taxon>
        <taxon>Craniata</taxon>
        <taxon>Vertebrata</taxon>
        <taxon>Euteleostomi</taxon>
        <taxon>Lepidosauria</taxon>
        <taxon>Squamata</taxon>
        <taxon>Bifurcata</taxon>
        <taxon>Gekkota</taxon>
        <taxon>Sphaerodactylidae</taxon>
        <taxon>Sphaerodactylus</taxon>
    </lineage>
</organism>
<evidence type="ECO:0000313" key="2">
    <source>
        <dbReference type="Proteomes" id="UP000827872"/>
    </source>
</evidence>
<reference evidence="1" key="1">
    <citation type="submission" date="2021-08" db="EMBL/GenBank/DDBJ databases">
        <title>The first chromosome-level gecko genome reveals the dynamic sex chromosomes of Neotropical dwarf geckos (Sphaerodactylidae: Sphaerodactylus).</title>
        <authorList>
            <person name="Pinto B.J."/>
            <person name="Keating S.E."/>
            <person name="Gamble T."/>
        </authorList>
    </citation>
    <scope>NUCLEOTIDE SEQUENCE</scope>
    <source>
        <strain evidence="1">TG3544</strain>
    </source>
</reference>
<gene>
    <name evidence="1" type="ORF">K3G42_001499</name>
</gene>
<comment type="caution">
    <text evidence="1">The sequence shown here is derived from an EMBL/GenBank/DDBJ whole genome shotgun (WGS) entry which is preliminary data.</text>
</comment>
<dbReference type="Proteomes" id="UP000827872">
    <property type="component" value="Linkage Group LG06"/>
</dbReference>
<dbReference type="EMBL" id="CM037619">
    <property type="protein sequence ID" value="KAH8006275.1"/>
    <property type="molecule type" value="Genomic_DNA"/>
</dbReference>
<protein>
    <submittedName>
        <fullName evidence="1">Uncharacterized protein</fullName>
    </submittedName>
</protein>
<name>A0ACB8FL30_9SAUR</name>
<evidence type="ECO:0000313" key="1">
    <source>
        <dbReference type="EMBL" id="KAH8006275.1"/>
    </source>
</evidence>
<proteinExistence type="predicted"/>
<sequence length="74" mass="7936">MAGCGELPFFEELRFSPHSAADSLAADKLTILETESCKPQSCADPLQASTTTEARRDRKKDLLPESEAALNGPA</sequence>
<keyword evidence="2" id="KW-1185">Reference proteome</keyword>
<accession>A0ACB8FL30</accession>